<dbReference type="Proteomes" id="UP001193389">
    <property type="component" value="Chromosome"/>
</dbReference>
<dbReference type="EMBL" id="AP018694">
    <property type="protein sequence ID" value="BBE20607.1"/>
    <property type="molecule type" value="Genomic_DNA"/>
</dbReference>
<name>A0A5K7SGQ0_9BACT</name>
<sequence length="63" mass="7527">MYQILNLTHKNCEVCPVVFCITEDWSRIRCLKSDHTLFIPVCFKELIQLQQFVANYSLNFRSE</sequence>
<dbReference type="AlphaFoldDB" id="A0A5K7SGQ0"/>
<reference evidence="1" key="1">
    <citation type="journal article" date="2020" name="Int. J. Syst. Evol. Microbiol.">
        <title>Aquipluma nitroreducens gen. nov. sp. nov., a novel facultatively anaerobic bacterium isolated from a freshwater lake.</title>
        <authorList>
            <person name="Watanabe M."/>
            <person name="Kojima H."/>
            <person name="Fukui M."/>
        </authorList>
    </citation>
    <scope>NUCLEOTIDE SEQUENCE</scope>
    <source>
        <strain evidence="1">MeG22</strain>
    </source>
</reference>
<protein>
    <submittedName>
        <fullName evidence="1">Uncharacterized protein</fullName>
    </submittedName>
</protein>
<evidence type="ECO:0000313" key="2">
    <source>
        <dbReference type="Proteomes" id="UP001193389"/>
    </source>
</evidence>
<gene>
    <name evidence="1" type="ORF">AQPE_4801</name>
</gene>
<keyword evidence="2" id="KW-1185">Reference proteome</keyword>
<dbReference type="KEGG" id="anf:AQPE_4801"/>
<organism evidence="1 2">
    <name type="scientific">Aquipluma nitroreducens</name>
    <dbReference type="NCBI Taxonomy" id="2010828"/>
    <lineage>
        <taxon>Bacteria</taxon>
        <taxon>Pseudomonadati</taxon>
        <taxon>Bacteroidota</taxon>
        <taxon>Bacteroidia</taxon>
        <taxon>Marinilabiliales</taxon>
        <taxon>Prolixibacteraceae</taxon>
        <taxon>Aquipluma</taxon>
    </lineage>
</organism>
<evidence type="ECO:0000313" key="1">
    <source>
        <dbReference type="EMBL" id="BBE20607.1"/>
    </source>
</evidence>
<accession>A0A5K7SGQ0</accession>
<proteinExistence type="predicted"/>